<reference evidence="2" key="1">
    <citation type="submission" date="2016-11" db="UniProtKB">
        <authorList>
            <consortium name="WormBaseParasite"/>
        </authorList>
    </citation>
    <scope>IDENTIFICATION</scope>
</reference>
<dbReference type="Proteomes" id="UP000095287">
    <property type="component" value="Unplaced"/>
</dbReference>
<organism evidence="1 2">
    <name type="scientific">Steinernema glaseri</name>
    <dbReference type="NCBI Taxonomy" id="37863"/>
    <lineage>
        <taxon>Eukaryota</taxon>
        <taxon>Metazoa</taxon>
        <taxon>Ecdysozoa</taxon>
        <taxon>Nematoda</taxon>
        <taxon>Chromadorea</taxon>
        <taxon>Rhabditida</taxon>
        <taxon>Tylenchina</taxon>
        <taxon>Panagrolaimomorpha</taxon>
        <taxon>Strongyloidoidea</taxon>
        <taxon>Steinernematidae</taxon>
        <taxon>Steinernema</taxon>
    </lineage>
</organism>
<sequence>MIRLDVVLYKVNRTILNDPSLNRTEALARSVLRIRDAVKRIEGLSEELEFADIGHWGTLHELYITSVVTFLCSEAEIGSTLNLNELVVPYSDPFASVPVAWEVNDDELSSRKQSTLL</sequence>
<accession>A0A1I8A6I6</accession>
<dbReference type="AlphaFoldDB" id="A0A1I8A6I6"/>
<dbReference type="WBParaSite" id="L893_g33510.t1">
    <property type="protein sequence ID" value="L893_g33510.t1"/>
    <property type="gene ID" value="L893_g33510"/>
</dbReference>
<name>A0A1I8A6I6_9BILA</name>
<protein>
    <submittedName>
        <fullName evidence="2">Uncharacterized protein</fullName>
    </submittedName>
</protein>
<keyword evidence="1" id="KW-1185">Reference proteome</keyword>
<evidence type="ECO:0000313" key="1">
    <source>
        <dbReference type="Proteomes" id="UP000095287"/>
    </source>
</evidence>
<proteinExistence type="predicted"/>
<evidence type="ECO:0000313" key="2">
    <source>
        <dbReference type="WBParaSite" id="L893_g33510.t1"/>
    </source>
</evidence>